<keyword evidence="1" id="KW-0812">Transmembrane</keyword>
<evidence type="ECO:0000313" key="3">
    <source>
        <dbReference type="Proteomes" id="UP000231333"/>
    </source>
</evidence>
<reference evidence="2 3" key="1">
    <citation type="submission" date="2017-09" db="EMBL/GenBank/DDBJ databases">
        <title>Depth-based differentiation of microbial function through sediment-hosted aquifers and enrichment of novel symbionts in the deep terrestrial subsurface.</title>
        <authorList>
            <person name="Probst A.J."/>
            <person name="Ladd B."/>
            <person name="Jarett J.K."/>
            <person name="Geller-Mcgrath D.E."/>
            <person name="Sieber C.M."/>
            <person name="Emerson J.B."/>
            <person name="Anantharaman K."/>
            <person name="Thomas B.C."/>
            <person name="Malmstrom R."/>
            <person name="Stieglmeier M."/>
            <person name="Klingl A."/>
            <person name="Woyke T."/>
            <person name="Ryan C.M."/>
            <person name="Banfield J.F."/>
        </authorList>
    </citation>
    <scope>NUCLEOTIDE SEQUENCE [LARGE SCALE GENOMIC DNA]</scope>
    <source>
        <strain evidence="2">CG10_big_fil_rev_8_21_14_0_10_42_12</strain>
    </source>
</reference>
<accession>A0A2H0QUN7</accession>
<keyword evidence="1" id="KW-0472">Membrane</keyword>
<evidence type="ECO:0000256" key="1">
    <source>
        <dbReference type="SAM" id="Phobius"/>
    </source>
</evidence>
<organism evidence="2 3">
    <name type="scientific">Candidatus Zambryskibacteria bacterium CG10_big_fil_rev_8_21_14_0_10_42_12</name>
    <dbReference type="NCBI Taxonomy" id="1975115"/>
    <lineage>
        <taxon>Bacteria</taxon>
        <taxon>Candidatus Zambryskiibacteriota</taxon>
    </lineage>
</organism>
<dbReference type="AlphaFoldDB" id="A0A2H0QUN7"/>
<gene>
    <name evidence="2" type="ORF">COV34_02835</name>
</gene>
<dbReference type="Proteomes" id="UP000231333">
    <property type="component" value="Unassembled WGS sequence"/>
</dbReference>
<comment type="caution">
    <text evidence="2">The sequence shown here is derived from an EMBL/GenBank/DDBJ whole genome shotgun (WGS) entry which is preliminary data.</text>
</comment>
<sequence length="135" mass="15413">MGFEEFLSFHVLSIVALVWVVDKVWRVETASFYRRYGATHGVPDKMTFGGEPGISDLFWGVMYGLILLYVEVPFKEGLLDKQEVFLRGFLIGMAIYMLFNLTNKDVVFKWSMFLILIDIVWGGLLGGIFTTILLS</sequence>
<protein>
    <recommendedName>
        <fullName evidence="4">DUF2177 domain-containing protein</fullName>
    </recommendedName>
</protein>
<dbReference type="InterPro" id="IPR018687">
    <property type="entry name" value="DUF2177_membr"/>
</dbReference>
<name>A0A2H0QUN7_9BACT</name>
<evidence type="ECO:0008006" key="4">
    <source>
        <dbReference type="Google" id="ProtNLM"/>
    </source>
</evidence>
<feature type="transmembrane region" description="Helical" evidence="1">
    <location>
        <begin position="84"/>
        <end position="101"/>
    </location>
</feature>
<dbReference type="EMBL" id="PCXL01000013">
    <property type="protein sequence ID" value="PIR37998.1"/>
    <property type="molecule type" value="Genomic_DNA"/>
</dbReference>
<feature type="transmembrane region" description="Helical" evidence="1">
    <location>
        <begin position="54"/>
        <end position="72"/>
    </location>
</feature>
<feature type="transmembrane region" description="Helical" evidence="1">
    <location>
        <begin position="113"/>
        <end position="134"/>
    </location>
</feature>
<evidence type="ECO:0000313" key="2">
    <source>
        <dbReference type="EMBL" id="PIR37998.1"/>
    </source>
</evidence>
<dbReference type="Pfam" id="PF09945">
    <property type="entry name" value="DUF2177"/>
    <property type="match status" value="1"/>
</dbReference>
<proteinExistence type="predicted"/>
<keyword evidence="1" id="KW-1133">Transmembrane helix</keyword>